<dbReference type="EMBL" id="VLLC01000005">
    <property type="protein sequence ID" value="TWI74341.1"/>
    <property type="molecule type" value="Genomic_DNA"/>
</dbReference>
<dbReference type="Proteomes" id="UP000318307">
    <property type="component" value="Unassembled WGS sequence"/>
</dbReference>
<accession>A0A562RYY3</accession>
<dbReference type="Pfam" id="PF26309">
    <property type="entry name" value="DUF8082"/>
    <property type="match status" value="1"/>
</dbReference>
<comment type="caution">
    <text evidence="3">The sequence shown here is derived from an EMBL/GenBank/DDBJ whole genome shotgun (WGS) entry which is preliminary data.</text>
</comment>
<feature type="domain" description="DUF8082" evidence="2">
    <location>
        <begin position="83"/>
        <end position="152"/>
    </location>
</feature>
<protein>
    <submittedName>
        <fullName evidence="3">Winged helix-turn-helix protein</fullName>
    </submittedName>
</protein>
<gene>
    <name evidence="3" type="ORF">LZ24_00944</name>
</gene>
<evidence type="ECO:0000313" key="3">
    <source>
        <dbReference type="EMBL" id="TWI74341.1"/>
    </source>
</evidence>
<evidence type="ECO:0000259" key="2">
    <source>
        <dbReference type="Pfam" id="PF26309"/>
    </source>
</evidence>
<proteinExistence type="predicted"/>
<name>A0A562RYY3_9BACT</name>
<dbReference type="AlphaFoldDB" id="A0A562RYY3"/>
<reference evidence="3 4" key="1">
    <citation type="submission" date="2019-07" db="EMBL/GenBank/DDBJ databases">
        <title>Genome sequencing of 100 strains of the haloalkaliphilic chemolithoautotrophic sulfur-oxidizing bacterium Thioalkalivibrio.</title>
        <authorList>
            <person name="Muyzer G."/>
        </authorList>
    </citation>
    <scope>NUCLEOTIDE SEQUENCE [LARGE SCALE GENOMIC DNA]</scope>
    <source>
        <strain evidence="3 4">ASO4-4</strain>
    </source>
</reference>
<evidence type="ECO:0000313" key="4">
    <source>
        <dbReference type="Proteomes" id="UP000318307"/>
    </source>
</evidence>
<keyword evidence="4" id="KW-1185">Reference proteome</keyword>
<dbReference type="Gene3D" id="1.10.10.10">
    <property type="entry name" value="Winged helix-like DNA-binding domain superfamily/Winged helix DNA-binding domain"/>
    <property type="match status" value="1"/>
</dbReference>
<evidence type="ECO:0000259" key="1">
    <source>
        <dbReference type="Pfam" id="PF16221"/>
    </source>
</evidence>
<feature type="domain" description="UCP01524 winged helix-turn-helix" evidence="1">
    <location>
        <begin position="25"/>
        <end position="71"/>
    </location>
</feature>
<dbReference type="InterPro" id="IPR058395">
    <property type="entry name" value="DUF8082"/>
</dbReference>
<dbReference type="InterPro" id="IPR036388">
    <property type="entry name" value="WH-like_DNA-bd_sf"/>
</dbReference>
<organism evidence="3 4">
    <name type="scientific">Desulfobotulus alkaliphilus</name>
    <dbReference type="NCBI Taxonomy" id="622671"/>
    <lineage>
        <taxon>Bacteria</taxon>
        <taxon>Pseudomonadati</taxon>
        <taxon>Thermodesulfobacteriota</taxon>
        <taxon>Desulfobacteria</taxon>
        <taxon>Desulfobacterales</taxon>
        <taxon>Desulfobacteraceae</taxon>
        <taxon>Desulfobotulus</taxon>
    </lineage>
</organism>
<dbReference type="OrthoDB" id="5419887at2"/>
<dbReference type="InterPro" id="IPR032622">
    <property type="entry name" value="UCP01524_HTH"/>
</dbReference>
<dbReference type="RefSeq" id="WP_144682844.1">
    <property type="nucleotide sequence ID" value="NZ_VLLC01000005.1"/>
</dbReference>
<dbReference type="Pfam" id="PF16221">
    <property type="entry name" value="HTH_47"/>
    <property type="match status" value="1"/>
</dbReference>
<sequence>MATFSGNPSTIILRQKDDGYDREISMDRDMLKVFSLIDGKRNLADIASQTGISIETSLNAAKRLLDAEVLEIIEDDKDAGSSDFMNFLEENLSLAIGPIASVIIEDEIEIMEESWSSFPMDRAPELVNLIARQIPREEKRVVFQQAMIQFLKDMAH</sequence>